<evidence type="ECO:0000313" key="2">
    <source>
        <dbReference type="EMBL" id="CAH0016819.1"/>
    </source>
</evidence>
<dbReference type="Proteomes" id="UP000696573">
    <property type="component" value="Unassembled WGS sequence"/>
</dbReference>
<dbReference type="AlphaFoldDB" id="A0A9N9V4C5"/>
<accession>A0A9N9V4C5</accession>
<comment type="caution">
    <text evidence="2">The sequence shown here is derived from an EMBL/GenBank/DDBJ whole genome shotgun (WGS) entry which is preliminary data.</text>
</comment>
<gene>
    <name evidence="2" type="ORF">CRHIZ90672A_00014127</name>
</gene>
<dbReference type="OrthoDB" id="5153252at2759"/>
<proteinExistence type="predicted"/>
<feature type="region of interest" description="Disordered" evidence="1">
    <location>
        <begin position="1"/>
        <end position="31"/>
    </location>
</feature>
<feature type="non-terminal residue" evidence="2">
    <location>
        <position position="236"/>
    </location>
</feature>
<name>A0A9N9V4C5_9HYPO</name>
<organism evidence="2 3">
    <name type="scientific">Clonostachys rhizophaga</name>
    <dbReference type="NCBI Taxonomy" id="160324"/>
    <lineage>
        <taxon>Eukaryota</taxon>
        <taxon>Fungi</taxon>
        <taxon>Dikarya</taxon>
        <taxon>Ascomycota</taxon>
        <taxon>Pezizomycotina</taxon>
        <taxon>Sordariomycetes</taxon>
        <taxon>Hypocreomycetidae</taxon>
        <taxon>Hypocreales</taxon>
        <taxon>Bionectriaceae</taxon>
        <taxon>Clonostachys</taxon>
    </lineage>
</organism>
<keyword evidence="3" id="KW-1185">Reference proteome</keyword>
<protein>
    <submittedName>
        <fullName evidence="2">Uncharacterized protein</fullName>
    </submittedName>
</protein>
<reference evidence="2" key="1">
    <citation type="submission" date="2021-10" db="EMBL/GenBank/DDBJ databases">
        <authorList>
            <person name="Piombo E."/>
        </authorList>
    </citation>
    <scope>NUCLEOTIDE SEQUENCE</scope>
</reference>
<evidence type="ECO:0000256" key="1">
    <source>
        <dbReference type="SAM" id="MobiDB-lite"/>
    </source>
</evidence>
<sequence length="236" mass="25143">MDESSDDIRLELVQTPDGELKGPPIEDPDCDESPINVVRMIPGVVDELEILRIDARSVSVAPGNAPGVVLSLVVEFFTVILEVSKAVRVLKIVRETGPLDDGDSVALDRVMKIGEVKTEEELVSAIAEDSIGLDSVMKIGEVKTGGELVVSLPEGLESEDPLVAMDDLMLLDQLPGSETVIVSPEVADGVSPLPGLLEILEPRPHVVRQDTVDNVMTLGSGVPVTIWLSVVGDVKI</sequence>
<dbReference type="EMBL" id="CABFNQ020000485">
    <property type="protein sequence ID" value="CAH0016819.1"/>
    <property type="molecule type" value="Genomic_DNA"/>
</dbReference>
<feature type="compositionally biased region" description="Basic and acidic residues" evidence="1">
    <location>
        <begin position="1"/>
        <end position="10"/>
    </location>
</feature>
<evidence type="ECO:0000313" key="3">
    <source>
        <dbReference type="Proteomes" id="UP000696573"/>
    </source>
</evidence>